<name>A0A5E7TQL8_PSEFL</name>
<evidence type="ECO:0000256" key="1">
    <source>
        <dbReference type="ARBA" id="ARBA00004377"/>
    </source>
</evidence>
<dbReference type="NCBIfam" id="TIGR02532">
    <property type="entry name" value="IV_pilin_GFxxxE"/>
    <property type="match status" value="1"/>
</dbReference>
<feature type="domain" description="General secretion pathway GspH" evidence="11">
    <location>
        <begin position="41"/>
        <end position="150"/>
    </location>
</feature>
<evidence type="ECO:0000256" key="6">
    <source>
        <dbReference type="ARBA" id="ARBA00022692"/>
    </source>
</evidence>
<keyword evidence="3" id="KW-1003">Cell membrane</keyword>
<dbReference type="InterPro" id="IPR022346">
    <property type="entry name" value="T2SS_GspH"/>
</dbReference>
<keyword evidence="7" id="KW-1133">Transmembrane helix</keyword>
<proteinExistence type="inferred from homology"/>
<dbReference type="GO" id="GO:0015627">
    <property type="term" value="C:type II protein secretion system complex"/>
    <property type="evidence" value="ECO:0007669"/>
    <property type="project" value="InterPro"/>
</dbReference>
<evidence type="ECO:0000256" key="5">
    <source>
        <dbReference type="ARBA" id="ARBA00022519"/>
    </source>
</evidence>
<dbReference type="GO" id="GO:0015628">
    <property type="term" value="P:protein secretion by the type II secretion system"/>
    <property type="evidence" value="ECO:0007669"/>
    <property type="project" value="InterPro"/>
</dbReference>
<gene>
    <name evidence="12" type="ORF">PS938_02402</name>
</gene>
<comment type="similarity">
    <text evidence="9">Belongs to the GSP H family.</text>
</comment>
<dbReference type="InterPro" id="IPR012902">
    <property type="entry name" value="N_methyl_site"/>
</dbReference>
<evidence type="ECO:0000256" key="7">
    <source>
        <dbReference type="ARBA" id="ARBA00022989"/>
    </source>
</evidence>
<evidence type="ECO:0000313" key="13">
    <source>
        <dbReference type="Proteomes" id="UP000327191"/>
    </source>
</evidence>
<dbReference type="Pfam" id="PF12019">
    <property type="entry name" value="GspH"/>
    <property type="match status" value="1"/>
</dbReference>
<evidence type="ECO:0000256" key="8">
    <source>
        <dbReference type="ARBA" id="ARBA00023136"/>
    </source>
</evidence>
<evidence type="ECO:0000259" key="11">
    <source>
        <dbReference type="Pfam" id="PF12019"/>
    </source>
</evidence>
<dbReference type="AlphaFoldDB" id="A0A5E7TQL8"/>
<dbReference type="SUPFAM" id="SSF54523">
    <property type="entry name" value="Pili subunits"/>
    <property type="match status" value="1"/>
</dbReference>
<comment type="subcellular location">
    <subcellularLocation>
        <location evidence="1">Cell inner membrane</location>
        <topology evidence="1">Single-pass membrane protein</topology>
    </subcellularLocation>
</comment>
<evidence type="ECO:0000256" key="3">
    <source>
        <dbReference type="ARBA" id="ARBA00022475"/>
    </source>
</evidence>
<accession>A0A5E7TQL8</accession>
<keyword evidence="5" id="KW-0997">Cell inner membrane</keyword>
<keyword evidence="6" id="KW-0812">Transmembrane</keyword>
<protein>
    <recommendedName>
        <fullName evidence="2">Type II secretion system protein H</fullName>
    </recommendedName>
    <alternativeName>
        <fullName evidence="10">General secretion pathway protein H</fullName>
    </alternativeName>
</protein>
<dbReference type="Gene3D" id="3.55.40.10">
    <property type="entry name" value="minor pseudopilin epsh domain"/>
    <property type="match status" value="1"/>
</dbReference>
<keyword evidence="8" id="KW-0472">Membrane</keyword>
<evidence type="ECO:0000256" key="2">
    <source>
        <dbReference type="ARBA" id="ARBA00021549"/>
    </source>
</evidence>
<evidence type="ECO:0000256" key="9">
    <source>
        <dbReference type="ARBA" id="ARBA00025772"/>
    </source>
</evidence>
<dbReference type="InterPro" id="IPR045584">
    <property type="entry name" value="Pilin-like"/>
</dbReference>
<dbReference type="EMBL" id="CABVJE010000009">
    <property type="protein sequence ID" value="VVQ00146.1"/>
    <property type="molecule type" value="Genomic_DNA"/>
</dbReference>
<evidence type="ECO:0000256" key="4">
    <source>
        <dbReference type="ARBA" id="ARBA00022481"/>
    </source>
</evidence>
<dbReference type="Proteomes" id="UP000327191">
    <property type="component" value="Unassembled WGS sequence"/>
</dbReference>
<dbReference type="RefSeq" id="WP_150672719.1">
    <property type="nucleotide sequence ID" value="NZ_CABVJE010000009.1"/>
</dbReference>
<organism evidence="12 13">
    <name type="scientific">Pseudomonas fluorescens</name>
    <dbReference type="NCBI Taxonomy" id="294"/>
    <lineage>
        <taxon>Bacteria</taxon>
        <taxon>Pseudomonadati</taxon>
        <taxon>Pseudomonadota</taxon>
        <taxon>Gammaproteobacteria</taxon>
        <taxon>Pseudomonadales</taxon>
        <taxon>Pseudomonadaceae</taxon>
        <taxon>Pseudomonas</taxon>
    </lineage>
</organism>
<dbReference type="OrthoDB" id="5732776at2"/>
<evidence type="ECO:0000256" key="10">
    <source>
        <dbReference type="ARBA" id="ARBA00030775"/>
    </source>
</evidence>
<sequence>MRQQGFSLIELLMGLAITAIVLHLVSPAFETLVESNQRQQAAQALSSSIRTARSEAIVRNQAVVIHGINGDWSQGWRIILDISGKGEMDSDNPLLAERQSRARLSIVGNSTVENSIRFRGQGESLFGGTLHVCAVREPVSQHQVVLARTGRVSLRSDKAEHPLCKKRRQLRSTSERAVL</sequence>
<dbReference type="Pfam" id="PF07963">
    <property type="entry name" value="N_methyl"/>
    <property type="match status" value="1"/>
</dbReference>
<evidence type="ECO:0000313" key="12">
    <source>
        <dbReference type="EMBL" id="VVQ00146.1"/>
    </source>
</evidence>
<reference evidence="12 13" key="1">
    <citation type="submission" date="2019-09" db="EMBL/GenBank/DDBJ databases">
        <authorList>
            <person name="Chandra G."/>
            <person name="Truman W A."/>
        </authorList>
    </citation>
    <scope>NUCLEOTIDE SEQUENCE [LARGE SCALE GENOMIC DNA]</scope>
    <source>
        <strain evidence="12">PS938</strain>
    </source>
</reference>
<keyword evidence="4" id="KW-0488">Methylation</keyword>
<dbReference type="GO" id="GO:0005886">
    <property type="term" value="C:plasma membrane"/>
    <property type="evidence" value="ECO:0007669"/>
    <property type="project" value="UniProtKB-SubCell"/>
</dbReference>